<evidence type="ECO:0000256" key="8">
    <source>
        <dbReference type="ARBA" id="ARBA00022843"/>
    </source>
</evidence>
<organism evidence="15 16">
    <name type="scientific">Entomortierella parvispora</name>
    <dbReference type="NCBI Taxonomy" id="205924"/>
    <lineage>
        <taxon>Eukaryota</taxon>
        <taxon>Fungi</taxon>
        <taxon>Fungi incertae sedis</taxon>
        <taxon>Mucoromycota</taxon>
        <taxon>Mortierellomycotina</taxon>
        <taxon>Mortierellomycetes</taxon>
        <taxon>Mortierellales</taxon>
        <taxon>Mortierellaceae</taxon>
        <taxon>Entomortierella</taxon>
    </lineage>
</organism>
<keyword evidence="10" id="KW-0539">Nucleus</keyword>
<dbReference type="EMBL" id="BQFW01000008">
    <property type="protein sequence ID" value="GJJ74077.1"/>
    <property type="molecule type" value="Genomic_DNA"/>
</dbReference>
<evidence type="ECO:0000256" key="7">
    <source>
        <dbReference type="ARBA" id="ARBA00022763"/>
    </source>
</evidence>
<feature type="region of interest" description="Disordered" evidence="12">
    <location>
        <begin position="941"/>
        <end position="1050"/>
    </location>
</feature>
<dbReference type="CDD" id="cd17744">
    <property type="entry name" value="BRCT_MDC1_rpt1"/>
    <property type="match status" value="1"/>
</dbReference>
<evidence type="ECO:0000256" key="9">
    <source>
        <dbReference type="ARBA" id="ARBA00022990"/>
    </source>
</evidence>
<dbReference type="Gene3D" id="2.60.200.20">
    <property type="match status" value="1"/>
</dbReference>
<evidence type="ECO:0000256" key="3">
    <source>
        <dbReference type="ARBA" id="ARBA00015014"/>
    </source>
</evidence>
<dbReference type="Gene3D" id="3.40.50.10190">
    <property type="entry name" value="BRCT domain"/>
    <property type="match status" value="2"/>
</dbReference>
<dbReference type="GO" id="GO:0044666">
    <property type="term" value="C:MLL3/4 complex"/>
    <property type="evidence" value="ECO:0007669"/>
    <property type="project" value="TreeGrafter"/>
</dbReference>
<keyword evidence="8" id="KW-0832">Ubl conjugation</keyword>
<accession>A0A9P3LXF7</accession>
<dbReference type="InterPro" id="IPR051579">
    <property type="entry name" value="DDR_Transcriptional_Reg"/>
</dbReference>
<reference evidence="15" key="2">
    <citation type="journal article" date="2022" name="Microbiol. Resour. Announc.">
        <title>Whole-Genome Sequence of Entomortierella parvispora E1425, a Mucoromycotan Fungus Associated with Burkholderiaceae-Related Endosymbiotic Bacteria.</title>
        <authorList>
            <person name="Herlambang A."/>
            <person name="Guo Y."/>
            <person name="Takashima Y."/>
            <person name="Narisawa K."/>
            <person name="Ohta H."/>
            <person name="Nishizawa T."/>
        </authorList>
    </citation>
    <scope>NUCLEOTIDE SEQUENCE</scope>
    <source>
        <strain evidence="15">E1425</strain>
    </source>
</reference>
<feature type="compositionally biased region" description="Polar residues" evidence="12">
    <location>
        <begin position="945"/>
        <end position="964"/>
    </location>
</feature>
<evidence type="ECO:0000256" key="11">
    <source>
        <dbReference type="ARBA" id="ARBA00023306"/>
    </source>
</evidence>
<feature type="compositionally biased region" description="Low complexity" evidence="12">
    <location>
        <begin position="463"/>
        <end position="476"/>
    </location>
</feature>
<dbReference type="InterPro" id="IPR036420">
    <property type="entry name" value="BRCT_dom_sf"/>
</dbReference>
<dbReference type="PROSITE" id="PS50006">
    <property type="entry name" value="FHA_DOMAIN"/>
    <property type="match status" value="1"/>
</dbReference>
<sequence length="1050" mass="115126">MPTTDTAKPVLQLRIRKFRDCPETTYPLYPGSNTIGRNPDTSTVWLPMPFISACHCVIDINDVGVAFVRDEPKREDQEPSIIHGMRMQQGCFYEFSVGRILKLAGLVTCLVERLTSECDYRRHIISDRVLKARKTNLYRTKTMGRIASRKDYPEFDQDGLNGLQTSSQCDSTQEHSSIPCTLSAVGQTLSLEDVNHDGEMMDSVIGEDFRSLRIPTRILPSELTVPSSQHVPFDDMCAPTLPYGDMALPHEPIEDESTTPRAETWTEPDRLDATAPIDGFWDTETTAAVPRHDMPTQIFDRNAATLVVANNSLELPDHKAPTPAATKTSAELYDRNAPTQVVSAESYDRNAPTQVVQMYPQLLLDQDTPTQLISGSVSTEVVQQTQLGMDIQSTSQRDSEASSQVVSATQPLHVPNFEAASTTSNQYDSDALTLPVSSTQSSHYLDPDAPTQLLDTNQPTLLLTSSLSSGSEPSLGQNSRDADRVESTQLLAPQGSSLEPSEDNPLSGTIEVPDSLSDGAGSTQPLPTEKLDSAPSAPHSRRGSLEQNSQDRSQVYSMSESERLQQHIRIPSTPVEVINQRQTSPRLEPAVDEYMDDGLDSTKDGDTRDYHGLDVVESTQIPVSQTGPRSGGTSRNLSPDFDMDSSHSSPSRAESPKHDLGIDSGKEDTPKPTKQIKRERTDVSVGSLSNVRPTSRMLQRRATMDIDMNKFAVLFSAPKLEEDDKKRYADIVVRLGGVNKDDYREGTILVHSASSRTYKFMCAIVRCIPIVSLDWIEKSGDIGRFLPWEDFAFYDEAMEKAYNFNLQNTCKMAKDNRANSISLFGGDSFYFITQSGQHRRNKDRSQEGFMSKQYVSTNVAPMVNVCGGKIVAKPPTSPSLEKSNRRLFIVGPDIYCPETQEFIQKGFTVVRKEFILSAILNQAVEIQPHLILPASEPTAEDAIDRNSNAGDDNSRDWTTGTVSNESKRRLTRAGSTSSNIAAADDSEPSLAKASSSKPGRSTAKRPSRAAKVGVESSEGGPSSKGPSGTAKGSLTKSGSTVQGKGRGSKR</sequence>
<dbReference type="InterPro" id="IPR000253">
    <property type="entry name" value="FHA_dom"/>
</dbReference>
<evidence type="ECO:0000259" key="13">
    <source>
        <dbReference type="PROSITE" id="PS50006"/>
    </source>
</evidence>
<dbReference type="CDD" id="cd18432">
    <property type="entry name" value="BRCT_PAXIP1_rpt6_like"/>
    <property type="match status" value="1"/>
</dbReference>
<dbReference type="GO" id="GO:0005694">
    <property type="term" value="C:chromosome"/>
    <property type="evidence" value="ECO:0007669"/>
    <property type="project" value="UniProtKB-SubCell"/>
</dbReference>
<keyword evidence="6" id="KW-0677">Repeat</keyword>
<feature type="region of interest" description="Disordered" evidence="12">
    <location>
        <begin position="391"/>
        <end position="410"/>
    </location>
</feature>
<evidence type="ECO:0000313" key="15">
    <source>
        <dbReference type="EMBL" id="GJJ74077.1"/>
    </source>
</evidence>
<evidence type="ECO:0000256" key="5">
    <source>
        <dbReference type="ARBA" id="ARBA00022499"/>
    </source>
</evidence>
<feature type="compositionally biased region" description="Polar residues" evidence="12">
    <location>
        <begin position="487"/>
        <end position="507"/>
    </location>
</feature>
<evidence type="ECO:0000256" key="1">
    <source>
        <dbReference type="ARBA" id="ARBA00004123"/>
    </source>
</evidence>
<protein>
    <recommendedName>
        <fullName evidence="3">Mediator of DNA damage checkpoint protein 1</fullName>
    </recommendedName>
</protein>
<dbReference type="SUPFAM" id="SSF49879">
    <property type="entry name" value="SMAD/FHA domain"/>
    <property type="match status" value="1"/>
</dbReference>
<evidence type="ECO:0000256" key="12">
    <source>
        <dbReference type="SAM" id="MobiDB-lite"/>
    </source>
</evidence>
<dbReference type="OrthoDB" id="342264at2759"/>
<name>A0A9P3LXF7_9FUNG</name>
<comment type="caution">
    <text evidence="15">The sequence shown here is derived from an EMBL/GenBank/DDBJ whole genome shotgun (WGS) entry which is preliminary data.</text>
</comment>
<dbReference type="PANTHER" id="PTHR23196:SF1">
    <property type="entry name" value="PAX-INTERACTING PROTEIN 1"/>
    <property type="match status" value="1"/>
</dbReference>
<comment type="subcellular location">
    <subcellularLocation>
        <location evidence="2">Chromosome</location>
    </subcellularLocation>
    <subcellularLocation>
        <location evidence="1">Nucleus</location>
    </subcellularLocation>
</comment>
<gene>
    <name evidence="15" type="ORF">EMPS_06435</name>
</gene>
<keyword evidence="7" id="KW-0227">DNA damage</keyword>
<feature type="domain" description="FHA" evidence="13">
    <location>
        <begin position="33"/>
        <end position="87"/>
    </location>
</feature>
<feature type="compositionally biased region" description="Low complexity" evidence="12">
    <location>
        <begin position="1011"/>
        <end position="1028"/>
    </location>
</feature>
<dbReference type="InterPro" id="IPR008984">
    <property type="entry name" value="SMAD_FHA_dom_sf"/>
</dbReference>
<feature type="compositionally biased region" description="Polar residues" evidence="12">
    <location>
        <begin position="617"/>
        <end position="637"/>
    </location>
</feature>
<evidence type="ECO:0000256" key="2">
    <source>
        <dbReference type="ARBA" id="ARBA00004286"/>
    </source>
</evidence>
<feature type="compositionally biased region" description="Polar residues" evidence="12">
    <location>
        <begin position="1030"/>
        <end position="1042"/>
    </location>
</feature>
<reference evidence="15" key="1">
    <citation type="submission" date="2021-11" db="EMBL/GenBank/DDBJ databases">
        <authorList>
            <person name="Herlambang A."/>
            <person name="Guo Y."/>
            <person name="Takashima Y."/>
            <person name="Nishizawa T."/>
        </authorList>
    </citation>
    <scope>NUCLEOTIDE SEQUENCE</scope>
    <source>
        <strain evidence="15">E1425</strain>
    </source>
</reference>
<feature type="compositionally biased region" description="Basic and acidic residues" evidence="12">
    <location>
        <begin position="654"/>
        <end position="682"/>
    </location>
</feature>
<keyword evidence="5" id="KW-1017">Isopeptide bond</keyword>
<dbReference type="PANTHER" id="PTHR23196">
    <property type="entry name" value="PAX TRANSCRIPTION ACTIVATION DOMAIN INTERACTING PROTEIN"/>
    <property type="match status" value="1"/>
</dbReference>
<evidence type="ECO:0000259" key="14">
    <source>
        <dbReference type="PROSITE" id="PS50172"/>
    </source>
</evidence>
<feature type="compositionally biased region" description="Polar residues" evidence="12">
    <location>
        <begin position="545"/>
        <end position="559"/>
    </location>
</feature>
<evidence type="ECO:0000256" key="4">
    <source>
        <dbReference type="ARBA" id="ARBA00022454"/>
    </source>
</evidence>
<dbReference type="InterPro" id="IPR001357">
    <property type="entry name" value="BRCT_dom"/>
</dbReference>
<keyword evidence="11" id="KW-0131">Cell cycle</keyword>
<dbReference type="PROSITE" id="PS50172">
    <property type="entry name" value="BRCT"/>
    <property type="match status" value="1"/>
</dbReference>
<evidence type="ECO:0000313" key="16">
    <source>
        <dbReference type="Proteomes" id="UP000827284"/>
    </source>
</evidence>
<evidence type="ECO:0000256" key="10">
    <source>
        <dbReference type="ARBA" id="ARBA00023242"/>
    </source>
</evidence>
<proteinExistence type="predicted"/>
<evidence type="ECO:0000256" key="6">
    <source>
        <dbReference type="ARBA" id="ARBA00022737"/>
    </source>
</evidence>
<dbReference type="SUPFAM" id="SSF52113">
    <property type="entry name" value="BRCT domain"/>
    <property type="match status" value="1"/>
</dbReference>
<keyword evidence="4" id="KW-0158">Chromosome</keyword>
<dbReference type="GO" id="GO:0006974">
    <property type="term" value="P:DNA damage response"/>
    <property type="evidence" value="ECO:0007669"/>
    <property type="project" value="UniProtKB-KW"/>
</dbReference>
<dbReference type="AlphaFoldDB" id="A0A9P3LXF7"/>
<feature type="region of interest" description="Disordered" evidence="12">
    <location>
        <begin position="463"/>
        <end position="692"/>
    </location>
</feature>
<feature type="domain" description="BRCT" evidence="14">
    <location>
        <begin position="703"/>
        <end position="793"/>
    </location>
</feature>
<keyword evidence="16" id="KW-1185">Reference proteome</keyword>
<dbReference type="Proteomes" id="UP000827284">
    <property type="component" value="Unassembled WGS sequence"/>
</dbReference>
<feature type="compositionally biased region" description="Acidic residues" evidence="12">
    <location>
        <begin position="590"/>
        <end position="599"/>
    </location>
</feature>
<keyword evidence="9" id="KW-0007">Acetylation</keyword>
<feature type="compositionally biased region" description="Basic and acidic residues" evidence="12">
    <location>
        <begin position="600"/>
        <end position="614"/>
    </location>
</feature>